<dbReference type="GeneID" id="9799869"/>
<feature type="chain" id="PRO_5003176150" evidence="1">
    <location>
        <begin position="22"/>
        <end position="160"/>
    </location>
</feature>
<dbReference type="OrthoDB" id="5782485at2759"/>
<dbReference type="KEGG" id="crq:GCK72_014961"/>
<keyword evidence="1" id="KW-0732">Signal</keyword>
<dbReference type="EMBL" id="DS268425">
    <property type="protein sequence ID" value="EFO92322.1"/>
    <property type="molecule type" value="Genomic_DNA"/>
</dbReference>
<name>E3M5F8_CAERE</name>
<dbReference type="RefSeq" id="XP_003108630.2">
    <property type="nucleotide sequence ID" value="XM_003108582.2"/>
</dbReference>
<organism evidence="3">
    <name type="scientific">Caenorhabditis remanei</name>
    <name type="common">Caenorhabditis vulgaris</name>
    <dbReference type="NCBI Taxonomy" id="31234"/>
    <lineage>
        <taxon>Eukaryota</taxon>
        <taxon>Metazoa</taxon>
        <taxon>Ecdysozoa</taxon>
        <taxon>Nematoda</taxon>
        <taxon>Chromadorea</taxon>
        <taxon>Rhabditida</taxon>
        <taxon>Rhabditina</taxon>
        <taxon>Rhabditomorpha</taxon>
        <taxon>Rhabditoidea</taxon>
        <taxon>Rhabditidae</taxon>
        <taxon>Peloderinae</taxon>
        <taxon>Caenorhabditis</taxon>
    </lineage>
</organism>
<evidence type="ECO:0000313" key="3">
    <source>
        <dbReference type="Proteomes" id="UP000008281"/>
    </source>
</evidence>
<dbReference type="PANTHER" id="PTHR21479">
    <property type="match status" value="1"/>
</dbReference>
<protein>
    <submittedName>
        <fullName evidence="2">Uncharacterized protein</fullName>
    </submittedName>
</protein>
<gene>
    <name evidence="2" type="ORF">CRE_11083</name>
</gene>
<dbReference type="CTD" id="9799869"/>
<dbReference type="AlphaFoldDB" id="E3M5F8"/>
<dbReference type="STRING" id="31234.E3M5F8"/>
<dbReference type="PANTHER" id="PTHR21479:SF9">
    <property type="entry name" value="OOCYTE-SECRETED PROTEIN 2-RELATED"/>
    <property type="match status" value="1"/>
</dbReference>
<dbReference type="HOGENOM" id="CLU_144350_0_0_1"/>
<dbReference type="Proteomes" id="UP000008281">
    <property type="component" value="Unassembled WGS sequence"/>
</dbReference>
<proteinExistence type="predicted"/>
<keyword evidence="3" id="KW-1185">Reference proteome</keyword>
<feature type="signal peptide" evidence="1">
    <location>
        <begin position="1"/>
        <end position="21"/>
    </location>
</feature>
<sequence>MSRIKMHRSLLLLLAISTLSATAWDHFQFDITLFCNFQDRAKYNLKIEWYEVDSVFSGEDRITTPQLLEPNTGRFSFSMPGAMNGDEALSNGYKPKAYISHDCTDDGKRVDLDLTVVKLCNTENTCHYRIIQDITNRSGSAEIEASGFKEGDMSPFPDFP</sequence>
<dbReference type="InParanoid" id="E3M5F8"/>
<dbReference type="eggNOG" id="ENOG502RAC1">
    <property type="taxonomic scope" value="Eukaryota"/>
</dbReference>
<evidence type="ECO:0000313" key="2">
    <source>
        <dbReference type="EMBL" id="EFO92322.1"/>
    </source>
</evidence>
<dbReference type="OMA" id="YNLKIEW"/>
<evidence type="ECO:0000256" key="1">
    <source>
        <dbReference type="SAM" id="SignalP"/>
    </source>
</evidence>
<accession>E3M5F8</accession>
<reference evidence="2" key="1">
    <citation type="submission" date="2007-07" db="EMBL/GenBank/DDBJ databases">
        <title>PCAP assembly of the Caenorhabditis remanei genome.</title>
        <authorList>
            <consortium name="The Caenorhabditis remanei Sequencing Consortium"/>
            <person name="Wilson R.K."/>
        </authorList>
    </citation>
    <scope>NUCLEOTIDE SEQUENCE [LARGE SCALE GENOMIC DNA]</scope>
    <source>
        <strain evidence="2">PB4641</strain>
    </source>
</reference>